<evidence type="ECO:0000313" key="2">
    <source>
        <dbReference type="Proteomes" id="UP000586976"/>
    </source>
</evidence>
<organism evidence="1 2">
    <name type="scientific">Streptomyces himalayensis subsp. aureolus</name>
    <dbReference type="NCBI Taxonomy" id="2758039"/>
    <lineage>
        <taxon>Bacteria</taxon>
        <taxon>Bacillati</taxon>
        <taxon>Actinomycetota</taxon>
        <taxon>Actinomycetes</taxon>
        <taxon>Kitasatosporales</taxon>
        <taxon>Streptomycetaceae</taxon>
        <taxon>Streptomyces</taxon>
        <taxon>Streptomyces himalayensis</taxon>
    </lineage>
</organism>
<sequence length="113" mass="12812">MTTAAATLPEAFRDLERYVADWALPTRQERYDMRLSKPFEELVDFYDAIAPRAEEAIAYLDTLDLNAMSEDATRLLRLLYSLVLVSYAVNVFKQPRIPDSGSAFFDTVAEPAV</sequence>
<gene>
    <name evidence="1" type="ORF">H1V43_19895</name>
</gene>
<comment type="caution">
    <text evidence="1">The sequence shown here is derived from an EMBL/GenBank/DDBJ whole genome shotgun (WGS) entry which is preliminary data.</text>
</comment>
<name>A0A7W2D2I9_9ACTN</name>
<evidence type="ECO:0008006" key="3">
    <source>
        <dbReference type="Google" id="ProtNLM"/>
    </source>
</evidence>
<dbReference type="RefSeq" id="WP_181865318.1">
    <property type="nucleotide sequence ID" value="NZ_JACEQY010000021.1"/>
</dbReference>
<keyword evidence="2" id="KW-1185">Reference proteome</keyword>
<accession>A0A7W2D2I9</accession>
<reference evidence="1 2" key="1">
    <citation type="submission" date="2020-07" db="EMBL/GenBank/DDBJ databases">
        <title>Streptomyces isolated from Indian soil.</title>
        <authorList>
            <person name="Mandal S."/>
            <person name="Maiti P.K."/>
        </authorList>
    </citation>
    <scope>NUCLEOTIDE SEQUENCE [LARGE SCALE GENOMIC DNA]</scope>
    <source>
        <strain evidence="1 2">PSKA54</strain>
    </source>
</reference>
<dbReference type="Proteomes" id="UP000586976">
    <property type="component" value="Unassembled WGS sequence"/>
</dbReference>
<dbReference type="AlphaFoldDB" id="A0A7W2D2I9"/>
<dbReference type="EMBL" id="JACEQY010000021">
    <property type="protein sequence ID" value="MBA4863607.1"/>
    <property type="molecule type" value="Genomic_DNA"/>
</dbReference>
<protein>
    <recommendedName>
        <fullName evidence="3">Xaa-Pro dipeptidase</fullName>
    </recommendedName>
</protein>
<proteinExistence type="predicted"/>
<evidence type="ECO:0000313" key="1">
    <source>
        <dbReference type="EMBL" id="MBA4863607.1"/>
    </source>
</evidence>